<dbReference type="Pfam" id="PF09382">
    <property type="entry name" value="RQC"/>
    <property type="match status" value="1"/>
</dbReference>
<dbReference type="InterPro" id="IPR002121">
    <property type="entry name" value="HRDC_dom"/>
</dbReference>
<dbReference type="InterPro" id="IPR014001">
    <property type="entry name" value="Helicase_ATP-bd"/>
</dbReference>
<dbReference type="InterPro" id="IPR004589">
    <property type="entry name" value="DNA_helicase_ATP-dep_RecQ"/>
</dbReference>
<evidence type="ECO:0000256" key="2">
    <source>
        <dbReference type="ARBA" id="ARBA00005446"/>
    </source>
</evidence>
<dbReference type="AlphaFoldDB" id="A0A8C2TC05"/>
<dbReference type="InterPro" id="IPR036388">
    <property type="entry name" value="WH-like_DNA-bd_sf"/>
</dbReference>
<organism evidence="16 17">
    <name type="scientific">Coturnix japonica</name>
    <name type="common">Japanese quail</name>
    <name type="synonym">Coturnix coturnix japonica</name>
    <dbReference type="NCBI Taxonomy" id="93934"/>
    <lineage>
        <taxon>Eukaryota</taxon>
        <taxon>Metazoa</taxon>
        <taxon>Chordata</taxon>
        <taxon>Craniata</taxon>
        <taxon>Vertebrata</taxon>
        <taxon>Euteleostomi</taxon>
        <taxon>Archelosauria</taxon>
        <taxon>Archosauria</taxon>
        <taxon>Dinosauria</taxon>
        <taxon>Saurischia</taxon>
        <taxon>Theropoda</taxon>
        <taxon>Coelurosauria</taxon>
        <taxon>Aves</taxon>
        <taxon>Neognathae</taxon>
        <taxon>Galloanserae</taxon>
        <taxon>Galliformes</taxon>
        <taxon>Phasianidae</taxon>
        <taxon>Perdicinae</taxon>
        <taxon>Coturnix</taxon>
    </lineage>
</organism>
<dbReference type="InterPro" id="IPR032284">
    <property type="entry name" value="RecQ_Zn-bd"/>
</dbReference>
<dbReference type="GO" id="GO:0005737">
    <property type="term" value="C:cytoplasm"/>
    <property type="evidence" value="ECO:0007669"/>
    <property type="project" value="TreeGrafter"/>
</dbReference>
<dbReference type="InterPro" id="IPR001650">
    <property type="entry name" value="Helicase_C-like"/>
</dbReference>
<dbReference type="Gene3D" id="3.40.50.300">
    <property type="entry name" value="P-loop containing nucleotide triphosphate hydrolases"/>
    <property type="match status" value="2"/>
</dbReference>
<dbReference type="InterPro" id="IPR036397">
    <property type="entry name" value="RNaseH_sf"/>
</dbReference>
<dbReference type="CDD" id="cd18017">
    <property type="entry name" value="DEXHc_RecQ3"/>
    <property type="match status" value="1"/>
</dbReference>
<dbReference type="Gene3D" id="1.10.10.10">
    <property type="entry name" value="Winged helix-like DNA-binding domain superfamily/Winged helix DNA-binding domain"/>
    <property type="match status" value="1"/>
</dbReference>
<dbReference type="FunFam" id="1.10.150.80:FF:000005">
    <property type="entry name" value="Werner syndrome ATP-dependent helicase homolog"/>
    <property type="match status" value="1"/>
</dbReference>
<dbReference type="InterPro" id="IPR036390">
    <property type="entry name" value="WH_DNA-bd_sf"/>
</dbReference>
<dbReference type="PROSITE" id="PS51194">
    <property type="entry name" value="HELICASE_CTER"/>
    <property type="match status" value="1"/>
</dbReference>
<dbReference type="GO" id="GO:0003677">
    <property type="term" value="F:DNA binding"/>
    <property type="evidence" value="ECO:0007669"/>
    <property type="project" value="UniProtKB-KW"/>
</dbReference>
<reference evidence="16" key="3">
    <citation type="submission" date="2025-09" db="UniProtKB">
        <authorList>
            <consortium name="Ensembl"/>
        </authorList>
    </citation>
    <scope>IDENTIFICATION</scope>
</reference>
<comment type="similarity">
    <text evidence="2">Belongs to the helicase family. RecQ subfamily.</text>
</comment>
<dbReference type="Pfam" id="PF16124">
    <property type="entry name" value="RecQ_Zn_bind"/>
    <property type="match status" value="1"/>
</dbReference>
<keyword evidence="3" id="KW-0547">Nucleotide-binding</keyword>
<dbReference type="GO" id="GO:0005694">
    <property type="term" value="C:chromosome"/>
    <property type="evidence" value="ECO:0007669"/>
    <property type="project" value="TreeGrafter"/>
</dbReference>
<dbReference type="Gene3D" id="3.30.420.10">
    <property type="entry name" value="Ribonuclease H-like superfamily/Ribonuclease H"/>
    <property type="match status" value="1"/>
</dbReference>
<dbReference type="Pfam" id="PF00570">
    <property type="entry name" value="HRDC"/>
    <property type="match status" value="1"/>
</dbReference>
<keyword evidence="8" id="KW-0413">Isomerase</keyword>
<dbReference type="InterPro" id="IPR044876">
    <property type="entry name" value="HRDC_dom_sf"/>
</dbReference>
<evidence type="ECO:0000259" key="14">
    <source>
        <dbReference type="PROSITE" id="PS51192"/>
    </source>
</evidence>
<dbReference type="FunFam" id="3.40.50.300:FF:001023">
    <property type="entry name" value="Werner syndrome RecQ like helicase"/>
    <property type="match status" value="1"/>
</dbReference>
<dbReference type="Pfam" id="PF14493">
    <property type="entry name" value="HTH_40"/>
    <property type="match status" value="1"/>
</dbReference>
<evidence type="ECO:0000259" key="13">
    <source>
        <dbReference type="PROSITE" id="PS50967"/>
    </source>
</evidence>
<feature type="domain" description="HRDC" evidence="13">
    <location>
        <begin position="826"/>
        <end position="905"/>
    </location>
</feature>
<dbReference type="SMART" id="SM00341">
    <property type="entry name" value="HRDC"/>
    <property type="match status" value="1"/>
</dbReference>
<keyword evidence="4" id="KW-0378">Hydrolase</keyword>
<dbReference type="SMART" id="SM00474">
    <property type="entry name" value="35EXOc"/>
    <property type="match status" value="1"/>
</dbReference>
<evidence type="ECO:0000259" key="15">
    <source>
        <dbReference type="PROSITE" id="PS51194"/>
    </source>
</evidence>
<evidence type="ECO:0000256" key="4">
    <source>
        <dbReference type="ARBA" id="ARBA00022801"/>
    </source>
</evidence>
<keyword evidence="6" id="KW-0067">ATP-binding</keyword>
<dbReference type="PANTHER" id="PTHR13710:SF120">
    <property type="entry name" value="BIFUNCTIONAL 3'-5' EXONUCLEASE_ATP-DEPENDENT HELICASE WRN"/>
    <property type="match status" value="1"/>
</dbReference>
<dbReference type="GO" id="GO:0009378">
    <property type="term" value="F:four-way junction helicase activity"/>
    <property type="evidence" value="ECO:0007669"/>
    <property type="project" value="TreeGrafter"/>
</dbReference>
<evidence type="ECO:0000256" key="3">
    <source>
        <dbReference type="ARBA" id="ARBA00022741"/>
    </source>
</evidence>
<feature type="region of interest" description="Disordered" evidence="11">
    <location>
        <begin position="792"/>
        <end position="821"/>
    </location>
</feature>
<dbReference type="PROSITE" id="PS51192">
    <property type="entry name" value="HELICASE_ATP_BIND_1"/>
    <property type="match status" value="1"/>
</dbReference>
<evidence type="ECO:0000313" key="16">
    <source>
        <dbReference type="Ensembl" id="ENSCJPP00005010235.1"/>
    </source>
</evidence>
<keyword evidence="12" id="KW-1133">Transmembrane helix</keyword>
<keyword evidence="17" id="KW-1185">Reference proteome</keyword>
<dbReference type="InterPro" id="IPR002562">
    <property type="entry name" value="3'-5'_exonuclease_dom"/>
</dbReference>
<evidence type="ECO:0000256" key="9">
    <source>
        <dbReference type="ARBA" id="ARBA00034617"/>
    </source>
</evidence>
<dbReference type="NCBIfam" id="TIGR00614">
    <property type="entry name" value="recQ_fam"/>
    <property type="match status" value="1"/>
</dbReference>
<evidence type="ECO:0000256" key="6">
    <source>
        <dbReference type="ARBA" id="ARBA00022840"/>
    </source>
</evidence>
<dbReference type="SMART" id="SM00490">
    <property type="entry name" value="HELICc"/>
    <property type="match status" value="1"/>
</dbReference>
<evidence type="ECO:0000256" key="5">
    <source>
        <dbReference type="ARBA" id="ARBA00022806"/>
    </source>
</evidence>
<gene>
    <name evidence="16" type="primary">WRN</name>
</gene>
<dbReference type="FunFam" id="1.10.10.10:FF:000369">
    <property type="entry name" value="Werner syndrome ATP-dependent helicase"/>
    <property type="match status" value="1"/>
</dbReference>
<comment type="cofactor">
    <cofactor evidence="1">
        <name>Zn(2+)</name>
        <dbReference type="ChEBI" id="CHEBI:29105"/>
    </cofactor>
</comment>
<comment type="catalytic activity">
    <reaction evidence="9">
        <text>Couples ATP hydrolysis with the unwinding of duplex DNA by translocating in the 3'-5' direction.</text>
        <dbReference type="EC" id="5.6.2.4"/>
    </reaction>
</comment>
<dbReference type="PROSITE" id="PS50967">
    <property type="entry name" value="HRDC"/>
    <property type="match status" value="1"/>
</dbReference>
<sequence>MTNVDLQSKYPQWMHAQNQEGTSYVQRSVLEDGLPFLEFHGSIIYSYEASDCSLLSEDIRHTLSDGAAVGFDIEWPPSYTKGKMAKIAVIQICVTEEKCYLFHISAMSGFPKGLKRLLEDETIKKVGVGIEGDHWKLMSDFEVKLNHFVELADVANEKLKCKEIWSLNGLVKHLFGKQLLKDKSIRCSNWEKFPLDEEQKSYAATDAYVRAKEVYISSPLPVACFLLLFLMPFFAYKAFSVSPKDPLLSVPNETHTTCLKMYFGHSSFKPVQWKVIHSVLEDKRDNLVVMATGYGKSLCYQFPPVYTRGTGIVICPLISLMEDQVLQLTMSGISSCLLGSAQSKDVKDSIKAGLYRVIYMTPEFCLGNLELLQDIDQTIGITLIAVDEAHCISEWGHDFRNSFRKLNSLKKALPSVPVVALTATASPSVREDIVICLNLKNPQITCTSFDRPNLYLEVGRQSGNILRDLKQFLTRKGSSTYEFEGPTIIYCPSRKATEQVVCELNKLDVTCGAYHAGMGIQKRREIHHQFMRDEIQCVVATVAFGMGINKADIRMVIHYGAPKEMESYYQEIGRAGRDGLPASCHVLWTTTDLVLNRHLLNEIHNEKFRLYKLKMLEKMEKYLSSNNCRRKIILSHFEDKQLRKVSSGIMGTEDCCDNCRCRTSCLATSSDSEGGLQDFGKQAYQLLSAVSALEEKFGTRVPILFLRGSNSQRLPDRYRKHALYGSGKDWTESWWKSLSQQLIMEGFLREVSGRNKFATTCGLTQKGRNWLSKAASASNPSLLLQSNEDLNLQKTPRSPPVHSPVKSPLRPRGPVSSQENELEVSLGKRGYLQNTLLTARQKVANEKIIPPAVLATNKILVEMARKRPTTVENVKRIDGVSEAKSTMLVLLLDEIKDFCQANGLQTDIFPKSESTDQKETCPWKNAKALSPSEHVTYVLFQEKNLSLRTISETRSLPLTEVGTHLVRAVKAGYPVNLERAGLTPEVQQIISDIIHNPPIDSDTTKIQAIRKLVPTNIELYLIQMAIALLEKKDGNKSKYGSGAKRMLVLSDGQQEKTGGDQTSGGKALWSGRKVSKNLHNWFCENVLSF</sequence>
<dbReference type="SMART" id="SM00487">
    <property type="entry name" value="DEXDc"/>
    <property type="match status" value="1"/>
</dbReference>
<name>A0A8C2TC05_COTJA</name>
<dbReference type="InterPro" id="IPR027417">
    <property type="entry name" value="P-loop_NTPase"/>
</dbReference>
<dbReference type="GO" id="GO:0043138">
    <property type="term" value="F:3'-5' DNA helicase activity"/>
    <property type="evidence" value="ECO:0007669"/>
    <property type="project" value="UniProtKB-EC"/>
</dbReference>
<dbReference type="GO" id="GO:0000724">
    <property type="term" value="P:double-strand break repair via homologous recombination"/>
    <property type="evidence" value="ECO:0007669"/>
    <property type="project" value="TreeGrafter"/>
</dbReference>
<dbReference type="SUPFAM" id="SSF53098">
    <property type="entry name" value="Ribonuclease H-like"/>
    <property type="match status" value="1"/>
</dbReference>
<keyword evidence="12" id="KW-0472">Membrane</keyword>
<dbReference type="Gene3D" id="1.10.150.80">
    <property type="entry name" value="HRDC domain"/>
    <property type="match status" value="1"/>
</dbReference>
<feature type="transmembrane region" description="Helical" evidence="12">
    <location>
        <begin position="220"/>
        <end position="239"/>
    </location>
</feature>
<dbReference type="EC" id="5.6.2.4" evidence="10"/>
<dbReference type="SUPFAM" id="SSF47819">
    <property type="entry name" value="HRDC-like"/>
    <property type="match status" value="1"/>
</dbReference>
<dbReference type="GO" id="GO:0005524">
    <property type="term" value="F:ATP binding"/>
    <property type="evidence" value="ECO:0007669"/>
    <property type="project" value="UniProtKB-KW"/>
</dbReference>
<evidence type="ECO:0000256" key="12">
    <source>
        <dbReference type="SAM" id="Phobius"/>
    </source>
</evidence>
<evidence type="ECO:0000313" key="17">
    <source>
        <dbReference type="Proteomes" id="UP000694412"/>
    </source>
</evidence>
<dbReference type="Pfam" id="PF01612">
    <property type="entry name" value="DNA_pol_A_exo1"/>
    <property type="match status" value="1"/>
</dbReference>
<dbReference type="SUPFAM" id="SSF52540">
    <property type="entry name" value="P-loop containing nucleoside triphosphate hydrolases"/>
    <property type="match status" value="1"/>
</dbReference>
<dbReference type="Proteomes" id="UP000694412">
    <property type="component" value="Chromosome 4"/>
</dbReference>
<dbReference type="PANTHER" id="PTHR13710">
    <property type="entry name" value="DNA HELICASE RECQ FAMILY MEMBER"/>
    <property type="match status" value="1"/>
</dbReference>
<dbReference type="InterPro" id="IPR018982">
    <property type="entry name" value="RQC_domain"/>
</dbReference>
<dbReference type="InterPro" id="IPR010997">
    <property type="entry name" value="HRDC-like_sf"/>
</dbReference>
<dbReference type="CDD" id="cd18794">
    <property type="entry name" value="SF2_C_RecQ"/>
    <property type="match status" value="1"/>
</dbReference>
<dbReference type="InterPro" id="IPR012337">
    <property type="entry name" value="RNaseH-like_sf"/>
</dbReference>
<feature type="domain" description="Helicase ATP-binding" evidence="14">
    <location>
        <begin position="277"/>
        <end position="443"/>
    </location>
</feature>
<evidence type="ECO:0000256" key="11">
    <source>
        <dbReference type="SAM" id="MobiDB-lite"/>
    </source>
</evidence>
<evidence type="ECO:0000256" key="1">
    <source>
        <dbReference type="ARBA" id="ARBA00001947"/>
    </source>
</evidence>
<dbReference type="SMART" id="SM00956">
    <property type="entry name" value="RQC"/>
    <property type="match status" value="1"/>
</dbReference>
<dbReference type="GeneTree" id="ENSGT00940000159168"/>
<feature type="domain" description="Helicase C-terminal" evidence="15">
    <location>
        <begin position="468"/>
        <end position="619"/>
    </location>
</feature>
<evidence type="ECO:0000256" key="7">
    <source>
        <dbReference type="ARBA" id="ARBA00023125"/>
    </source>
</evidence>
<dbReference type="CDD" id="cd06141">
    <property type="entry name" value="WRN_exo"/>
    <property type="match status" value="1"/>
</dbReference>
<dbReference type="SUPFAM" id="SSF46785">
    <property type="entry name" value="Winged helix' DNA-binding domain"/>
    <property type="match status" value="1"/>
</dbReference>
<protein>
    <recommendedName>
        <fullName evidence="10">DNA 3'-5' helicase</fullName>
        <ecNumber evidence="10">5.6.2.4</ecNumber>
    </recommendedName>
</protein>
<reference evidence="16" key="2">
    <citation type="submission" date="2025-08" db="UniProtKB">
        <authorList>
            <consortium name="Ensembl"/>
        </authorList>
    </citation>
    <scope>IDENTIFICATION</scope>
</reference>
<dbReference type="Pfam" id="PF00271">
    <property type="entry name" value="Helicase_C"/>
    <property type="match status" value="1"/>
</dbReference>
<keyword evidence="7" id="KW-0238">DNA-binding</keyword>
<proteinExistence type="inferred from homology"/>
<evidence type="ECO:0000256" key="10">
    <source>
        <dbReference type="ARBA" id="ARBA00034808"/>
    </source>
</evidence>
<dbReference type="GO" id="GO:0008408">
    <property type="term" value="F:3'-5' exonuclease activity"/>
    <property type="evidence" value="ECO:0007669"/>
    <property type="project" value="InterPro"/>
</dbReference>
<dbReference type="InterPro" id="IPR011545">
    <property type="entry name" value="DEAD/DEAH_box_helicase_dom"/>
</dbReference>
<reference evidence="16" key="1">
    <citation type="submission" date="2015-11" db="EMBL/GenBank/DDBJ databases">
        <authorList>
            <consortium name="International Coturnix japonica Genome Analysis Consortium"/>
            <person name="Warren W."/>
            <person name="Burt D.W."/>
            <person name="Antin P.B."/>
            <person name="Lanford R."/>
            <person name="Gros J."/>
            <person name="Wilson R.K."/>
        </authorList>
    </citation>
    <scope>NUCLEOTIDE SEQUENCE [LARGE SCALE GENOMIC DNA]</scope>
</reference>
<accession>A0A8C2TC05</accession>
<dbReference type="Pfam" id="PF00270">
    <property type="entry name" value="DEAD"/>
    <property type="match status" value="1"/>
</dbReference>
<dbReference type="Ensembl" id="ENSCJPT00005015215.1">
    <property type="protein sequence ID" value="ENSCJPP00005010235.1"/>
    <property type="gene ID" value="ENSCJPG00005008700.1"/>
</dbReference>
<evidence type="ECO:0000256" key="8">
    <source>
        <dbReference type="ARBA" id="ARBA00023235"/>
    </source>
</evidence>
<keyword evidence="12" id="KW-0812">Transmembrane</keyword>
<dbReference type="FunFam" id="3.40.50.300:FF:000941">
    <property type="entry name" value="Werner syndrome RecQ like helicase"/>
    <property type="match status" value="1"/>
</dbReference>
<dbReference type="GO" id="GO:0000723">
    <property type="term" value="P:telomere maintenance"/>
    <property type="evidence" value="ECO:0007669"/>
    <property type="project" value="TreeGrafter"/>
</dbReference>
<dbReference type="InterPro" id="IPR029491">
    <property type="entry name" value="Helicase_HTH"/>
</dbReference>
<dbReference type="GO" id="GO:0005654">
    <property type="term" value="C:nucleoplasm"/>
    <property type="evidence" value="ECO:0007669"/>
    <property type="project" value="TreeGrafter"/>
</dbReference>
<keyword evidence="5" id="KW-0347">Helicase</keyword>
<dbReference type="GO" id="GO:0006260">
    <property type="term" value="P:DNA replication"/>
    <property type="evidence" value="ECO:0007669"/>
    <property type="project" value="InterPro"/>
</dbReference>